<proteinExistence type="predicted"/>
<feature type="region of interest" description="Disordered" evidence="1">
    <location>
        <begin position="98"/>
        <end position="218"/>
    </location>
</feature>
<protein>
    <submittedName>
        <fullName evidence="2">Uncharacterized protein</fullName>
    </submittedName>
</protein>
<feature type="compositionally biased region" description="Acidic residues" evidence="1">
    <location>
        <begin position="168"/>
        <end position="188"/>
    </location>
</feature>
<keyword evidence="3" id="KW-1185">Reference proteome</keyword>
<name>A0ABS8W0Q1_DATST</name>
<evidence type="ECO:0000313" key="3">
    <source>
        <dbReference type="Proteomes" id="UP000823775"/>
    </source>
</evidence>
<dbReference type="Proteomes" id="UP000823775">
    <property type="component" value="Unassembled WGS sequence"/>
</dbReference>
<accession>A0ABS8W0Q1</accession>
<comment type="caution">
    <text evidence="2">The sequence shown here is derived from an EMBL/GenBank/DDBJ whole genome shotgun (WGS) entry which is preliminary data.</text>
</comment>
<dbReference type="EMBL" id="JACEIK010006238">
    <property type="protein sequence ID" value="MCE2055316.1"/>
    <property type="molecule type" value="Genomic_DNA"/>
</dbReference>
<reference evidence="2 3" key="1">
    <citation type="journal article" date="2021" name="BMC Genomics">
        <title>Datura genome reveals duplications of psychoactive alkaloid biosynthetic genes and high mutation rate following tissue culture.</title>
        <authorList>
            <person name="Rajewski A."/>
            <person name="Carter-House D."/>
            <person name="Stajich J."/>
            <person name="Litt A."/>
        </authorList>
    </citation>
    <scope>NUCLEOTIDE SEQUENCE [LARGE SCALE GENOMIC DNA]</scope>
    <source>
        <strain evidence="2">AR-01</strain>
    </source>
</reference>
<organism evidence="2 3">
    <name type="scientific">Datura stramonium</name>
    <name type="common">Jimsonweed</name>
    <name type="synonym">Common thornapple</name>
    <dbReference type="NCBI Taxonomy" id="4076"/>
    <lineage>
        <taxon>Eukaryota</taxon>
        <taxon>Viridiplantae</taxon>
        <taxon>Streptophyta</taxon>
        <taxon>Embryophyta</taxon>
        <taxon>Tracheophyta</taxon>
        <taxon>Spermatophyta</taxon>
        <taxon>Magnoliopsida</taxon>
        <taxon>eudicotyledons</taxon>
        <taxon>Gunneridae</taxon>
        <taxon>Pentapetalae</taxon>
        <taxon>asterids</taxon>
        <taxon>lamiids</taxon>
        <taxon>Solanales</taxon>
        <taxon>Solanaceae</taxon>
        <taxon>Solanoideae</taxon>
        <taxon>Datureae</taxon>
        <taxon>Datura</taxon>
    </lineage>
</organism>
<gene>
    <name evidence="2" type="ORF">HAX54_042391</name>
</gene>
<feature type="compositionally biased region" description="Polar residues" evidence="1">
    <location>
        <begin position="208"/>
        <end position="218"/>
    </location>
</feature>
<evidence type="ECO:0000313" key="2">
    <source>
        <dbReference type="EMBL" id="MCE2055316.1"/>
    </source>
</evidence>
<sequence length="349" mass="39831">MIQLRNKTTSLRTGHCKVAWPVVSGYCFHPECPFSEPNQRALKMDRSKIKRVMSSVVIKQCANWFYFFVNLTICLTSTMTSPVNKKKQEVFAQKEIAKRRQHHDESELESSSGLEVHYNIETSDESPVVTNRAKSKSQEVVAATTSPPQFDKGSDDAEPNGENPPADNAEEGNYDAEESGDDDTNVEESGDKDRTAEESNEQVGDSEPATTLEESSKRWLQQSSRDVYFAGLNINEKGNPSRSIQEEPKIQNNALNDVPELKRIFKGYNMYWMSKTPGKYSMEMVYEFYTNYYYTLEKKSYSKKAIKKEPMLDSIRVRAIPVDISDRTITRVLMGGDFTLPTRTTEYDY</sequence>
<evidence type="ECO:0000256" key="1">
    <source>
        <dbReference type="SAM" id="MobiDB-lite"/>
    </source>
</evidence>